<organism evidence="3 4">
    <name type="scientific">Powellomyces hirtus</name>
    <dbReference type="NCBI Taxonomy" id="109895"/>
    <lineage>
        <taxon>Eukaryota</taxon>
        <taxon>Fungi</taxon>
        <taxon>Fungi incertae sedis</taxon>
        <taxon>Chytridiomycota</taxon>
        <taxon>Chytridiomycota incertae sedis</taxon>
        <taxon>Chytridiomycetes</taxon>
        <taxon>Spizellomycetales</taxon>
        <taxon>Powellomycetaceae</taxon>
        <taxon>Powellomyces</taxon>
    </lineage>
</organism>
<keyword evidence="1" id="KW-0812">Transmembrane</keyword>
<evidence type="ECO:0000259" key="2">
    <source>
        <dbReference type="Pfam" id="PF03733"/>
    </source>
</evidence>
<feature type="domain" description="Inner membrane component" evidence="2">
    <location>
        <begin position="71"/>
        <end position="121"/>
    </location>
</feature>
<protein>
    <recommendedName>
        <fullName evidence="2">Inner membrane component domain-containing protein</fullName>
    </recommendedName>
</protein>
<evidence type="ECO:0000313" key="4">
    <source>
        <dbReference type="Proteomes" id="UP000318582"/>
    </source>
</evidence>
<evidence type="ECO:0000313" key="3">
    <source>
        <dbReference type="EMBL" id="TPX58454.1"/>
    </source>
</evidence>
<name>A0A507E3P1_9FUNG</name>
<feature type="transmembrane region" description="Helical" evidence="1">
    <location>
        <begin position="74"/>
        <end position="102"/>
    </location>
</feature>
<sequence length="126" mass="14116">MRARDVFLNIIWFLLGGEVLFLLYCIGGLIMMLTIIGIPFGMEAIKLGGLSLSPFGSEIANLEGIQGKRFIFNILWFITFGWLIAVLHLLLALIFAVTFIGLPFAFQHWKLACVGAFPFGKVIVHW</sequence>
<dbReference type="PANTHER" id="PTHR42903:SF1">
    <property type="entry name" value="INNER MEMBRANE PROTEIN YCCF"/>
    <property type="match status" value="1"/>
</dbReference>
<keyword evidence="1" id="KW-1133">Transmembrane helix</keyword>
<dbReference type="PANTHER" id="PTHR42903">
    <property type="entry name" value="INNER MEMBRANE PROTEIN YCCF"/>
    <property type="match status" value="1"/>
</dbReference>
<dbReference type="Pfam" id="PF03733">
    <property type="entry name" value="YccF"/>
    <property type="match status" value="2"/>
</dbReference>
<keyword evidence="1" id="KW-0472">Membrane</keyword>
<feature type="transmembrane region" description="Helical" evidence="1">
    <location>
        <begin position="12"/>
        <end position="40"/>
    </location>
</feature>
<dbReference type="GO" id="GO:0005886">
    <property type="term" value="C:plasma membrane"/>
    <property type="evidence" value="ECO:0007669"/>
    <property type="project" value="TreeGrafter"/>
</dbReference>
<dbReference type="EMBL" id="QEAQ01000036">
    <property type="protein sequence ID" value="TPX58454.1"/>
    <property type="molecule type" value="Genomic_DNA"/>
</dbReference>
<reference evidence="3 4" key="1">
    <citation type="journal article" date="2019" name="Sci. Rep.">
        <title>Comparative genomics of chytrid fungi reveal insights into the obligate biotrophic and pathogenic lifestyle of Synchytrium endobioticum.</title>
        <authorList>
            <person name="van de Vossenberg B.T.L.H."/>
            <person name="Warris S."/>
            <person name="Nguyen H.D.T."/>
            <person name="van Gent-Pelzer M.P.E."/>
            <person name="Joly D.L."/>
            <person name="van de Geest H.C."/>
            <person name="Bonants P.J.M."/>
            <person name="Smith D.S."/>
            <person name="Levesque C.A."/>
            <person name="van der Lee T.A.J."/>
        </authorList>
    </citation>
    <scope>NUCLEOTIDE SEQUENCE [LARGE SCALE GENOMIC DNA]</scope>
    <source>
        <strain evidence="3 4">CBS 809.83</strain>
    </source>
</reference>
<dbReference type="InterPro" id="IPR052937">
    <property type="entry name" value="Inner_membrane_protein"/>
</dbReference>
<feature type="domain" description="Inner membrane component" evidence="2">
    <location>
        <begin position="7"/>
        <end position="56"/>
    </location>
</feature>
<gene>
    <name evidence="3" type="ORF">PhCBS80983_g03143</name>
</gene>
<accession>A0A507E3P1</accession>
<dbReference type="InterPro" id="IPR005185">
    <property type="entry name" value="YccF"/>
</dbReference>
<dbReference type="Proteomes" id="UP000318582">
    <property type="component" value="Unassembled WGS sequence"/>
</dbReference>
<proteinExistence type="predicted"/>
<keyword evidence="4" id="KW-1185">Reference proteome</keyword>
<evidence type="ECO:0000256" key="1">
    <source>
        <dbReference type="SAM" id="Phobius"/>
    </source>
</evidence>
<comment type="caution">
    <text evidence="3">The sequence shown here is derived from an EMBL/GenBank/DDBJ whole genome shotgun (WGS) entry which is preliminary data.</text>
</comment>
<dbReference type="AlphaFoldDB" id="A0A507E3P1"/>